<dbReference type="Pfam" id="PF00534">
    <property type="entry name" value="Glycos_transf_1"/>
    <property type="match status" value="1"/>
</dbReference>
<evidence type="ECO:0000256" key="1">
    <source>
        <dbReference type="SAM" id="MobiDB-lite"/>
    </source>
</evidence>
<dbReference type="EMBL" id="JABFCX010000003">
    <property type="protein sequence ID" value="NNU16707.1"/>
    <property type="molecule type" value="Genomic_DNA"/>
</dbReference>
<accession>A0A7Y3RNX7</accession>
<dbReference type="PANTHER" id="PTHR12526">
    <property type="entry name" value="GLYCOSYLTRANSFERASE"/>
    <property type="match status" value="1"/>
</dbReference>
<dbReference type="GO" id="GO:0016757">
    <property type="term" value="F:glycosyltransferase activity"/>
    <property type="evidence" value="ECO:0007669"/>
    <property type="project" value="InterPro"/>
</dbReference>
<dbReference type="AlphaFoldDB" id="A0A7Y3RNX7"/>
<name>A0A7Y3RNX7_9PROT</name>
<proteinExistence type="predicted"/>
<keyword evidence="4" id="KW-1185">Reference proteome</keyword>
<reference evidence="3 4" key="1">
    <citation type="submission" date="2020-05" db="EMBL/GenBank/DDBJ databases">
        <title>Parvularcula mediterraneae sp. nov., isolated from polypropylene straw from shallow seawater of the seashore of Laganas in Zakynthos island, Greece.</title>
        <authorList>
            <person name="Szabo I."/>
            <person name="Al-Omari J."/>
            <person name="Rado J."/>
            <person name="Szerdahelyi G.S."/>
        </authorList>
    </citation>
    <scope>NUCLEOTIDE SEQUENCE [LARGE SCALE GENOMIC DNA]</scope>
    <source>
        <strain evidence="3 4">ZS-1/3</strain>
    </source>
</reference>
<sequence length="433" mass="47493">MIEGRCGSLAIDEARLEALIERVKKPGKPIRIAYFPLQPVVGPTVESWLAGEADLRHPTIEYTTQLLDLAEAMGAEVHLFTRDQREPVGELGPGITMSRLGIIDSPKPLPLRRVDVVRQTRNIRQKVNAFGSDINVFSYEMDWFAAIGIRGLVIRSLHTNLWQPDRRWPTLVDGIRKVDEIFAGRSLFHAALSVSGEGSDQMERMSGGRLPIFTALAQWSGESLPAIAPYPKTPRILFVGRLVPNKGIFDLVRAVKALREQHGPVELVFAGNHPGMLKDTVAEVGGEDWITLRGQLPNAAVMEELGKASLLCCPTRSSYIEGQPRVLIEAHIAGRAAVASSICRSMADDSTLLFKADDQEALTDALAEALFNEKTRDRLRAAALVGRERYVDRTGSWGSKLFEAIEAAAEAEPQRDPELDQLAASGSDFSAVS</sequence>
<evidence type="ECO:0000313" key="4">
    <source>
        <dbReference type="Proteomes" id="UP000536835"/>
    </source>
</evidence>
<dbReference type="InterPro" id="IPR001296">
    <property type="entry name" value="Glyco_trans_1"/>
</dbReference>
<dbReference type="SUPFAM" id="SSF53756">
    <property type="entry name" value="UDP-Glycosyltransferase/glycogen phosphorylase"/>
    <property type="match status" value="1"/>
</dbReference>
<evidence type="ECO:0000313" key="3">
    <source>
        <dbReference type="EMBL" id="NNU16707.1"/>
    </source>
</evidence>
<dbReference type="CDD" id="cd03801">
    <property type="entry name" value="GT4_PimA-like"/>
    <property type="match status" value="1"/>
</dbReference>
<evidence type="ECO:0000259" key="2">
    <source>
        <dbReference type="Pfam" id="PF00534"/>
    </source>
</evidence>
<protein>
    <submittedName>
        <fullName evidence="3">Glycosyltransferase family 4 protein</fullName>
    </submittedName>
</protein>
<dbReference type="RefSeq" id="WP_173199423.1">
    <property type="nucleotide sequence ID" value="NZ_JABFCX010000003.1"/>
</dbReference>
<feature type="domain" description="Glycosyl transferase family 1" evidence="2">
    <location>
        <begin position="229"/>
        <end position="383"/>
    </location>
</feature>
<comment type="caution">
    <text evidence="3">The sequence shown here is derived from an EMBL/GenBank/DDBJ whole genome shotgun (WGS) entry which is preliminary data.</text>
</comment>
<keyword evidence="3" id="KW-0808">Transferase</keyword>
<organism evidence="3 4">
    <name type="scientific">Parvularcula mediterranea</name>
    <dbReference type="NCBI Taxonomy" id="2732508"/>
    <lineage>
        <taxon>Bacteria</taxon>
        <taxon>Pseudomonadati</taxon>
        <taxon>Pseudomonadota</taxon>
        <taxon>Alphaproteobacteria</taxon>
        <taxon>Parvularculales</taxon>
        <taxon>Parvularculaceae</taxon>
        <taxon>Parvularcula</taxon>
    </lineage>
</organism>
<dbReference type="Proteomes" id="UP000536835">
    <property type="component" value="Unassembled WGS sequence"/>
</dbReference>
<gene>
    <name evidence="3" type="ORF">HK107_10275</name>
</gene>
<feature type="region of interest" description="Disordered" evidence="1">
    <location>
        <begin position="410"/>
        <end position="433"/>
    </location>
</feature>
<dbReference type="Gene3D" id="3.40.50.2000">
    <property type="entry name" value="Glycogen Phosphorylase B"/>
    <property type="match status" value="2"/>
</dbReference>